<keyword evidence="3" id="KW-1185">Reference proteome</keyword>
<dbReference type="Gene3D" id="1.10.510.10">
    <property type="entry name" value="Transferase(Phosphotransferase) domain 1"/>
    <property type="match status" value="1"/>
</dbReference>
<reference evidence="3" key="1">
    <citation type="journal article" date="2015" name="BMC Genomics">
        <title>Genomic and transcriptomic analysis of the endophytic fungus Pestalotiopsis fici reveals its lifestyle and high potential for synthesis of natural products.</title>
        <authorList>
            <person name="Wang X."/>
            <person name="Zhang X."/>
            <person name="Liu L."/>
            <person name="Xiang M."/>
            <person name="Wang W."/>
            <person name="Sun X."/>
            <person name="Che Y."/>
            <person name="Guo L."/>
            <person name="Liu G."/>
            <person name="Guo L."/>
            <person name="Wang C."/>
            <person name="Yin W.B."/>
            <person name="Stadler M."/>
            <person name="Zhang X."/>
            <person name="Liu X."/>
        </authorList>
    </citation>
    <scope>NUCLEOTIDE SEQUENCE [LARGE SCALE GENOMIC DNA]</scope>
    <source>
        <strain evidence="3">W106-1 / CGMCC3.15140</strain>
    </source>
</reference>
<dbReference type="GeneID" id="19269391"/>
<dbReference type="PANTHER" id="PTHR44167">
    <property type="entry name" value="OVARIAN-SPECIFIC SERINE/THREONINE-PROTEIN KINASE LOK-RELATED"/>
    <property type="match status" value="1"/>
</dbReference>
<dbReference type="SUPFAM" id="SSF56112">
    <property type="entry name" value="Protein kinase-like (PK-like)"/>
    <property type="match status" value="1"/>
</dbReference>
<dbReference type="PANTHER" id="PTHR44167:SF24">
    <property type="entry name" value="SERINE_THREONINE-PROTEIN KINASE CHK2"/>
    <property type="match status" value="1"/>
</dbReference>
<dbReference type="eggNOG" id="KOG0586">
    <property type="taxonomic scope" value="Eukaryota"/>
</dbReference>
<name>W3XAP7_PESFW</name>
<accession>W3XAP7</accession>
<dbReference type="RefSeq" id="XP_007831150.1">
    <property type="nucleotide sequence ID" value="XM_007832959.1"/>
</dbReference>
<dbReference type="HOGENOM" id="CLU_509103_0_0_1"/>
<protein>
    <recommendedName>
        <fullName evidence="1">Protein kinase domain-containing protein</fullName>
    </recommendedName>
</protein>
<dbReference type="GO" id="GO:0005634">
    <property type="term" value="C:nucleus"/>
    <property type="evidence" value="ECO:0007669"/>
    <property type="project" value="TreeGrafter"/>
</dbReference>
<evidence type="ECO:0000259" key="1">
    <source>
        <dbReference type="PROSITE" id="PS50011"/>
    </source>
</evidence>
<sequence>MGQNSDSSEREYQRIIKKFPSLKPYKDSKRMVVLLDQVGAKETEFKKVLKDEGVTDLWIPLEHKFGRFFLEPGSLSKWRKQQSDLLSTTFDFEPSPGLKSIPPHYNLSSTSCGDLGYPSNLDIGDTLGTTKSAAVVQVSVKGKEKVPLAQKIIYRKHELQEETKQMRRILGEIRALKKLRHRHYVQLIASYTTEQQVGIVMSPVADCDLHSFLESFESMKALSSLKDFKALQDKQNQLARFFGCLAQAVANLHCRYGIRHRDIKPKNILVRGDQVLLADFGIALDWSDTGETTTYSKEGMKDPAYCAPEVYHGKRKGTKSDIWSLGCVFLEMALVLEGLPRDDVKETLNRGFYWEDIGAIQDRIKEIQRFRSQWNHEPLEWVQNMVREDRDSRWKAADVVRAVIESPLQRFAAHCCHVWREPELSEDEDLQEYRDEEEIEQFAFIYDQFSRHVKVRMIEDSKYFSNWISSKIVDRYKMETWSTKSSRKIEVDKHTIHSKRLVRLDWRKPGGPTREEEFFVAELPDTIEMIVGVDI</sequence>
<dbReference type="AlphaFoldDB" id="W3XAP7"/>
<dbReference type="Proteomes" id="UP000030651">
    <property type="component" value="Unassembled WGS sequence"/>
</dbReference>
<dbReference type="GO" id="GO:0044773">
    <property type="term" value="P:mitotic DNA damage checkpoint signaling"/>
    <property type="evidence" value="ECO:0007669"/>
    <property type="project" value="TreeGrafter"/>
</dbReference>
<dbReference type="STRING" id="1229662.W3XAP7"/>
<gene>
    <name evidence="2" type="ORF">PFICI_04378</name>
</gene>
<dbReference type="PROSITE" id="PS50011">
    <property type="entry name" value="PROTEIN_KINASE_DOM"/>
    <property type="match status" value="1"/>
</dbReference>
<dbReference type="OrthoDB" id="248923at2759"/>
<dbReference type="GO" id="GO:0005524">
    <property type="term" value="F:ATP binding"/>
    <property type="evidence" value="ECO:0007669"/>
    <property type="project" value="InterPro"/>
</dbReference>
<proteinExistence type="predicted"/>
<organism evidence="2 3">
    <name type="scientific">Pestalotiopsis fici (strain W106-1 / CGMCC3.15140)</name>
    <dbReference type="NCBI Taxonomy" id="1229662"/>
    <lineage>
        <taxon>Eukaryota</taxon>
        <taxon>Fungi</taxon>
        <taxon>Dikarya</taxon>
        <taxon>Ascomycota</taxon>
        <taxon>Pezizomycotina</taxon>
        <taxon>Sordariomycetes</taxon>
        <taxon>Xylariomycetidae</taxon>
        <taxon>Amphisphaeriales</taxon>
        <taxon>Sporocadaceae</taxon>
        <taxon>Pestalotiopsis</taxon>
    </lineage>
</organism>
<dbReference type="InterPro" id="IPR000719">
    <property type="entry name" value="Prot_kinase_dom"/>
</dbReference>
<dbReference type="GO" id="GO:0004674">
    <property type="term" value="F:protein serine/threonine kinase activity"/>
    <property type="evidence" value="ECO:0007669"/>
    <property type="project" value="TreeGrafter"/>
</dbReference>
<dbReference type="InterPro" id="IPR008271">
    <property type="entry name" value="Ser/Thr_kinase_AS"/>
</dbReference>
<dbReference type="KEGG" id="pfy:PFICI_04378"/>
<dbReference type="PROSITE" id="PS00108">
    <property type="entry name" value="PROTEIN_KINASE_ST"/>
    <property type="match status" value="1"/>
</dbReference>
<dbReference type="InterPro" id="IPR011009">
    <property type="entry name" value="Kinase-like_dom_sf"/>
</dbReference>
<dbReference type="Pfam" id="PF00069">
    <property type="entry name" value="Pkinase"/>
    <property type="match status" value="1"/>
</dbReference>
<dbReference type="CDD" id="cd00180">
    <property type="entry name" value="PKc"/>
    <property type="match status" value="1"/>
</dbReference>
<evidence type="ECO:0000313" key="3">
    <source>
        <dbReference type="Proteomes" id="UP000030651"/>
    </source>
</evidence>
<feature type="domain" description="Protein kinase" evidence="1">
    <location>
        <begin position="121"/>
        <end position="420"/>
    </location>
</feature>
<dbReference type="InParanoid" id="W3XAP7"/>
<evidence type="ECO:0000313" key="2">
    <source>
        <dbReference type="EMBL" id="ETS82502.1"/>
    </source>
</evidence>
<dbReference type="EMBL" id="KI912111">
    <property type="protein sequence ID" value="ETS82502.1"/>
    <property type="molecule type" value="Genomic_DNA"/>
</dbReference>
<dbReference type="SMART" id="SM00220">
    <property type="entry name" value="S_TKc"/>
    <property type="match status" value="1"/>
</dbReference>